<name>A0A921L6M8_9FIRM</name>
<dbReference type="AlphaFoldDB" id="A0A921L6M8"/>
<organism evidence="1 2">
    <name type="scientific">Megamonas hypermegale</name>
    <dbReference type="NCBI Taxonomy" id="158847"/>
    <lineage>
        <taxon>Bacteria</taxon>
        <taxon>Bacillati</taxon>
        <taxon>Bacillota</taxon>
        <taxon>Negativicutes</taxon>
        <taxon>Selenomonadales</taxon>
        <taxon>Selenomonadaceae</taxon>
        <taxon>Megamonas</taxon>
    </lineage>
</organism>
<dbReference type="RefSeq" id="WP_117584855.1">
    <property type="nucleotide sequence ID" value="NZ_CAKMHU010000021.1"/>
</dbReference>
<gene>
    <name evidence="1" type="ORF">K8V65_00205</name>
</gene>
<comment type="caution">
    <text evidence="1">The sequence shown here is derived from an EMBL/GenBank/DDBJ whole genome shotgun (WGS) entry which is preliminary data.</text>
</comment>
<accession>A0A921L6M8</accession>
<protein>
    <submittedName>
        <fullName evidence="1">Uncharacterized protein</fullName>
    </submittedName>
</protein>
<reference evidence="1" key="1">
    <citation type="journal article" date="2021" name="PeerJ">
        <title>Extensive microbial diversity within the chicken gut microbiome revealed by metagenomics and culture.</title>
        <authorList>
            <person name="Gilroy R."/>
            <person name="Ravi A."/>
            <person name="Getino M."/>
            <person name="Pursley I."/>
            <person name="Horton D.L."/>
            <person name="Alikhan N.F."/>
            <person name="Baker D."/>
            <person name="Gharbi K."/>
            <person name="Hall N."/>
            <person name="Watson M."/>
            <person name="Adriaenssens E.M."/>
            <person name="Foster-Nyarko E."/>
            <person name="Jarju S."/>
            <person name="Secka A."/>
            <person name="Antonio M."/>
            <person name="Oren A."/>
            <person name="Chaudhuri R.R."/>
            <person name="La Ragione R."/>
            <person name="Hildebrand F."/>
            <person name="Pallen M.J."/>
        </authorList>
    </citation>
    <scope>NUCLEOTIDE SEQUENCE</scope>
    <source>
        <strain evidence="1">7318</strain>
    </source>
</reference>
<evidence type="ECO:0000313" key="1">
    <source>
        <dbReference type="EMBL" id="HJF84074.1"/>
    </source>
</evidence>
<sequence>MKRKRLIFAYHDFIKQGKYNSAHTVLQLLIRKKVVLGLGDDDFEVEKLAYKIGLTVSYGYRYNSTHIYLQE</sequence>
<evidence type="ECO:0000313" key="2">
    <source>
        <dbReference type="Proteomes" id="UP000780768"/>
    </source>
</evidence>
<dbReference type="EMBL" id="DYVR01000005">
    <property type="protein sequence ID" value="HJF84074.1"/>
    <property type="molecule type" value="Genomic_DNA"/>
</dbReference>
<proteinExistence type="predicted"/>
<dbReference type="Proteomes" id="UP000780768">
    <property type="component" value="Unassembled WGS sequence"/>
</dbReference>
<reference evidence="1" key="2">
    <citation type="submission" date="2021-09" db="EMBL/GenBank/DDBJ databases">
        <authorList>
            <person name="Gilroy R."/>
        </authorList>
    </citation>
    <scope>NUCLEOTIDE SEQUENCE</scope>
    <source>
        <strain evidence="1">7318</strain>
    </source>
</reference>